<dbReference type="GO" id="GO:0034198">
    <property type="term" value="P:cellular response to amino acid starvation"/>
    <property type="evidence" value="ECO:0007669"/>
    <property type="project" value="TreeGrafter"/>
</dbReference>
<dbReference type="RefSeq" id="XP_011315296.1">
    <property type="nucleotide sequence ID" value="XM_011316994.1"/>
</dbReference>
<gene>
    <name evidence="2" type="primary">LOC105274120</name>
</gene>
<dbReference type="SUPFAM" id="SSF69318">
    <property type="entry name" value="Integrin alpha N-terminal domain"/>
    <property type="match status" value="1"/>
</dbReference>
<dbReference type="GO" id="GO:0015629">
    <property type="term" value="C:actin cytoskeleton"/>
    <property type="evidence" value="ECO:0007669"/>
    <property type="project" value="InterPro"/>
</dbReference>
<dbReference type="InterPro" id="IPR029982">
    <property type="entry name" value="Kptn"/>
</dbReference>
<dbReference type="PANTHER" id="PTHR15435:SF2">
    <property type="entry name" value="KICSTOR COMPLEX PROTEIN KAPTIN"/>
    <property type="match status" value="1"/>
</dbReference>
<dbReference type="InterPro" id="IPR028994">
    <property type="entry name" value="Integrin_alpha_N"/>
</dbReference>
<dbReference type="KEGG" id="fas:105274120"/>
<organism evidence="1 2">
    <name type="scientific">Fopius arisanus</name>
    <dbReference type="NCBI Taxonomy" id="64838"/>
    <lineage>
        <taxon>Eukaryota</taxon>
        <taxon>Metazoa</taxon>
        <taxon>Ecdysozoa</taxon>
        <taxon>Arthropoda</taxon>
        <taxon>Hexapoda</taxon>
        <taxon>Insecta</taxon>
        <taxon>Pterygota</taxon>
        <taxon>Neoptera</taxon>
        <taxon>Endopterygota</taxon>
        <taxon>Hymenoptera</taxon>
        <taxon>Apocrita</taxon>
        <taxon>Ichneumonoidea</taxon>
        <taxon>Braconidae</taxon>
        <taxon>Opiinae</taxon>
        <taxon>Fopius</taxon>
    </lineage>
</organism>
<dbReference type="OrthoDB" id="10267127at2759"/>
<dbReference type="Proteomes" id="UP000694866">
    <property type="component" value="Unplaced"/>
</dbReference>
<sequence>MGSRIQKGELGSLINIHWFPLASQGNVYSMSKLCSPCGVNRILVASLKRRIYSCEYHQSNDKILRPIVKELLFTYIPNGAEIISIDAFNKQPHDEEFIIGITIIKPSGEGTVERYLNIYSETAGDGESGETSIETIAQNCLSMELTYTPYLLYHTLICDKEIGEEIVWLISGNDNQIHMIREDKQTHGYVESRIDKYFPELINLQALVLGISVYYYHGNKMRLTAISCECGLVKVSQVDVEGSRIIKEWVLRYDRPVSSIQIFSRYNSVVCDFIKTEGDGEKEDSPTLDILVVNAINSAIVFMDVLRTGMKIQINLPSMETSDCTLSSCVADINMDSVNEILLGTYSQEIFVFSYSSHNSSWILLDKRKFDAPVHSMCYLDLTGDGMKELVVLTQRGVYILQHDQRRVQHLLEERMKELTIRLSKSSSSRET</sequence>
<protein>
    <submittedName>
        <fullName evidence="2">Kaptin</fullName>
    </submittedName>
</protein>
<evidence type="ECO:0000313" key="1">
    <source>
        <dbReference type="Proteomes" id="UP000694866"/>
    </source>
</evidence>
<dbReference type="GO" id="GO:1904262">
    <property type="term" value="P:negative regulation of TORC1 signaling"/>
    <property type="evidence" value="ECO:0007669"/>
    <property type="project" value="TreeGrafter"/>
</dbReference>
<keyword evidence="1" id="KW-1185">Reference proteome</keyword>
<evidence type="ECO:0000313" key="2">
    <source>
        <dbReference type="RefSeq" id="XP_011315296.1"/>
    </source>
</evidence>
<name>A0A9R1UAS2_9HYME</name>
<dbReference type="AlphaFoldDB" id="A0A9R1UAS2"/>
<reference evidence="2" key="1">
    <citation type="submission" date="2025-08" db="UniProtKB">
        <authorList>
            <consortium name="RefSeq"/>
        </authorList>
    </citation>
    <scope>IDENTIFICATION</scope>
    <source>
        <strain evidence="2">USDA-PBARC FA_bdor</strain>
        <tissue evidence="2">Whole organism</tissue>
    </source>
</reference>
<dbReference type="GO" id="GO:0030027">
    <property type="term" value="C:lamellipodium"/>
    <property type="evidence" value="ECO:0007669"/>
    <property type="project" value="TreeGrafter"/>
</dbReference>
<dbReference type="PANTHER" id="PTHR15435">
    <property type="entry name" value="KICSTOR COMPLEX PROTEIN KAPTIN"/>
    <property type="match status" value="1"/>
</dbReference>
<proteinExistence type="predicted"/>
<dbReference type="GeneID" id="105274120"/>
<accession>A0A9R1UAS2</accession>
<dbReference type="GO" id="GO:0007015">
    <property type="term" value="P:actin filament organization"/>
    <property type="evidence" value="ECO:0007669"/>
    <property type="project" value="InterPro"/>
</dbReference>
<dbReference type="GO" id="GO:0051015">
    <property type="term" value="F:actin filament binding"/>
    <property type="evidence" value="ECO:0007669"/>
    <property type="project" value="TreeGrafter"/>
</dbReference>